<evidence type="ECO:0000313" key="1">
    <source>
        <dbReference type="EMBL" id="BBH10151.1"/>
    </source>
</evidence>
<dbReference type="AlphaFoldDB" id="A0A4Y1S0P3"/>
<sequence length="122" mass="14112">TPLPDSIFHRNIRRRELRHPTSISGVVSCKSFLSSSLIYPAHPFSPIKNLAKRWWQRGEKPAKTADVTGEVSGHREMRRCLEQVLRPHIRSRRDPLRVKHVGLLIEFCWVCSIHRGDSAKIL</sequence>
<accession>A0A4Y1S0P3</accession>
<gene>
    <name evidence="1" type="ORF">Prudu_022850</name>
</gene>
<proteinExistence type="predicted"/>
<name>A0A4Y1S0P3_PRUDU</name>
<feature type="non-terminal residue" evidence="1">
    <location>
        <position position="122"/>
    </location>
</feature>
<reference evidence="1" key="1">
    <citation type="journal article" date="2019" name="Science">
        <title>Mutation of a bHLH transcription factor allowed almond domestication.</title>
        <authorList>
            <person name="Sanchez-Perez R."/>
            <person name="Pavan S."/>
            <person name="Mazzeo R."/>
            <person name="Moldovan C."/>
            <person name="Aiese Cigliano R."/>
            <person name="Del Cueto J."/>
            <person name="Ricciardi F."/>
            <person name="Lotti C."/>
            <person name="Ricciardi L."/>
            <person name="Dicenta F."/>
            <person name="Lopez-Marques R.L."/>
            <person name="Lindberg Moller B."/>
        </authorList>
    </citation>
    <scope>NUCLEOTIDE SEQUENCE</scope>
</reference>
<feature type="non-terminal residue" evidence="1">
    <location>
        <position position="1"/>
    </location>
</feature>
<organism evidence="1">
    <name type="scientific">Prunus dulcis</name>
    <name type="common">Almond</name>
    <name type="synonym">Amygdalus dulcis</name>
    <dbReference type="NCBI Taxonomy" id="3755"/>
    <lineage>
        <taxon>Eukaryota</taxon>
        <taxon>Viridiplantae</taxon>
        <taxon>Streptophyta</taxon>
        <taxon>Embryophyta</taxon>
        <taxon>Tracheophyta</taxon>
        <taxon>Spermatophyta</taxon>
        <taxon>Magnoliopsida</taxon>
        <taxon>eudicotyledons</taxon>
        <taxon>Gunneridae</taxon>
        <taxon>Pentapetalae</taxon>
        <taxon>rosids</taxon>
        <taxon>fabids</taxon>
        <taxon>Rosales</taxon>
        <taxon>Rosaceae</taxon>
        <taxon>Amygdaloideae</taxon>
        <taxon>Amygdaleae</taxon>
        <taxon>Prunus</taxon>
    </lineage>
</organism>
<dbReference type="EMBL" id="AP019304">
    <property type="protein sequence ID" value="BBH10151.1"/>
    <property type="molecule type" value="Genomic_DNA"/>
</dbReference>
<protein>
    <submittedName>
        <fullName evidence="1">Uncharacterized protein</fullName>
    </submittedName>
</protein>